<dbReference type="InterPro" id="IPR027849">
    <property type="entry name" value="DUF4434"/>
</dbReference>
<accession>A0A2T7BNN1</accession>
<dbReference type="InterPro" id="IPR030395">
    <property type="entry name" value="GP_PDE_dom"/>
</dbReference>
<dbReference type="InterPro" id="IPR013783">
    <property type="entry name" value="Ig-like_fold"/>
</dbReference>
<keyword evidence="3" id="KW-1185">Reference proteome</keyword>
<dbReference type="InterPro" id="IPR017946">
    <property type="entry name" value="PLC-like_Pdiesterase_TIM-brl"/>
</dbReference>
<comment type="caution">
    <text evidence="2">The sequence shown here is derived from an EMBL/GenBank/DDBJ whole genome shotgun (WGS) entry which is preliminary data.</text>
</comment>
<dbReference type="GO" id="GO:0008081">
    <property type="term" value="F:phosphoric diester hydrolase activity"/>
    <property type="evidence" value="ECO:0007669"/>
    <property type="project" value="InterPro"/>
</dbReference>
<dbReference type="OrthoDB" id="9776255at2"/>
<dbReference type="PROSITE" id="PS50007">
    <property type="entry name" value="PIPLC_X_DOMAIN"/>
    <property type="match status" value="1"/>
</dbReference>
<dbReference type="Gene3D" id="2.60.40.10">
    <property type="entry name" value="Immunoglobulins"/>
    <property type="match status" value="1"/>
</dbReference>
<dbReference type="Pfam" id="PF14488">
    <property type="entry name" value="DUF4434"/>
    <property type="match status" value="1"/>
</dbReference>
<dbReference type="RefSeq" id="WP_108685922.1">
    <property type="nucleotide sequence ID" value="NZ_QCYK01000001.1"/>
</dbReference>
<feature type="domain" description="GP-PDE" evidence="1">
    <location>
        <begin position="543"/>
        <end position="771"/>
    </location>
</feature>
<dbReference type="PANTHER" id="PTHR46211:SF1">
    <property type="entry name" value="GLYCEROPHOSPHODIESTER PHOSPHODIESTERASE, CYTOPLASMIC"/>
    <property type="match status" value="1"/>
</dbReference>
<dbReference type="Proteomes" id="UP000244450">
    <property type="component" value="Unassembled WGS sequence"/>
</dbReference>
<sequence length="775" mass="86683">MRISHYWRRILFIGQLSLLLLPLFLSASPLRAGGSDSVILANGTFIQQSLIRNWSDERWQQELKALKEVGMRYLVLAPTLNTDKGKMPEACYPSTLPGVKQGEARDLVEDCLRNAAKAGFKVFLGLNLDERWWTASFSPEWLYQQMETGNQVADELVKRYKQRYGDVLYGWYWVWEVDNLHGAAPGAPEVLTKALNINLDHLHALTPGMPVMLCPFMNYRVGTPADCKKMWTSVFAGTHFKAGDIFAPQDGVGAGGLDLNKLEEWYADLKEAVDTKPGLVFWSDAETFDQRFWSIATLDRFVQQMKLVRPYVSEVISFAYSHYYSPLKVNPAYHQAYLYYAHNGTLPHLPAPLAPVNLNCRTNEKGAAMLEWQESKLKEGLAGFYIYRNGQLVGNRQYNHQGKCVTAYAEKEALAAGSYRYEVCAYTCTGVMGPRAMVNWVQPFTGTKDSSTRQLPGLSNYLIPPGTRGAVIASPVGRTAHPSRFRLLTDTSGLFVIDRLQQLRLKNGVRLDSNQAGFRYGIRIAVDGDTAAVELVKDQFIENKVIAHRGAWKNQGASENSVGSLRNAIAMGCQGSEFDVWMSLDSVLVISHDPVIGGKNIESSTGAAVLQVALKNGEKVPSLDQYLEEIKQQNKTRLYLEIKSSLVSQERSLALTDRVVAMVRRHKAQAWVKYISFNFGVLEHIRQLDPVADVAYLSGDKTMEQLQDGGVNGADYPYYSFHSGDIVSQAHERGISTNAWTVDTKEEMLFLLGKGIDMITTNEPELLLQLINQGK</sequence>
<evidence type="ECO:0000259" key="1">
    <source>
        <dbReference type="PROSITE" id="PS51704"/>
    </source>
</evidence>
<gene>
    <name evidence="2" type="ORF">DCC81_07430</name>
</gene>
<dbReference type="PANTHER" id="PTHR46211">
    <property type="entry name" value="GLYCEROPHOSPHORYL DIESTER PHOSPHODIESTERASE"/>
    <property type="match status" value="1"/>
</dbReference>
<name>A0A2T7BNN1_9BACT</name>
<dbReference type="Gene3D" id="3.20.20.190">
    <property type="entry name" value="Phosphatidylinositol (PI) phosphodiesterase"/>
    <property type="match status" value="1"/>
</dbReference>
<organism evidence="2 3">
    <name type="scientific">Chitinophaga parva</name>
    <dbReference type="NCBI Taxonomy" id="2169414"/>
    <lineage>
        <taxon>Bacteria</taxon>
        <taxon>Pseudomonadati</taxon>
        <taxon>Bacteroidota</taxon>
        <taxon>Chitinophagia</taxon>
        <taxon>Chitinophagales</taxon>
        <taxon>Chitinophagaceae</taxon>
        <taxon>Chitinophaga</taxon>
    </lineage>
</organism>
<dbReference type="GO" id="GO:0006629">
    <property type="term" value="P:lipid metabolic process"/>
    <property type="evidence" value="ECO:0007669"/>
    <property type="project" value="InterPro"/>
</dbReference>
<dbReference type="SUPFAM" id="SSF51695">
    <property type="entry name" value="PLC-like phosphodiesterases"/>
    <property type="match status" value="1"/>
</dbReference>
<evidence type="ECO:0000313" key="3">
    <source>
        <dbReference type="Proteomes" id="UP000244450"/>
    </source>
</evidence>
<dbReference type="SUPFAM" id="SSF51445">
    <property type="entry name" value="(Trans)glycosidases"/>
    <property type="match status" value="1"/>
</dbReference>
<dbReference type="PROSITE" id="PS51704">
    <property type="entry name" value="GP_PDE"/>
    <property type="match status" value="1"/>
</dbReference>
<dbReference type="InterPro" id="IPR017853">
    <property type="entry name" value="GH"/>
</dbReference>
<dbReference type="Gene3D" id="3.20.20.80">
    <property type="entry name" value="Glycosidases"/>
    <property type="match status" value="1"/>
</dbReference>
<reference evidence="2 3" key="1">
    <citation type="submission" date="2018-04" db="EMBL/GenBank/DDBJ databases">
        <title>Chitinophaga fuyangensis sp. nov., isolated from soil in a chemical factory.</title>
        <authorList>
            <person name="Chen K."/>
        </authorList>
    </citation>
    <scope>NUCLEOTIDE SEQUENCE [LARGE SCALE GENOMIC DNA]</scope>
    <source>
        <strain evidence="2 3">LY-1</strain>
    </source>
</reference>
<protein>
    <recommendedName>
        <fullName evidence="1">GP-PDE domain-containing protein</fullName>
    </recommendedName>
</protein>
<dbReference type="Pfam" id="PF03009">
    <property type="entry name" value="GDPD"/>
    <property type="match status" value="1"/>
</dbReference>
<proteinExistence type="predicted"/>
<dbReference type="AlphaFoldDB" id="A0A2T7BNN1"/>
<dbReference type="EMBL" id="QCYK01000001">
    <property type="protein sequence ID" value="PUZ29283.1"/>
    <property type="molecule type" value="Genomic_DNA"/>
</dbReference>
<evidence type="ECO:0000313" key="2">
    <source>
        <dbReference type="EMBL" id="PUZ29283.1"/>
    </source>
</evidence>